<dbReference type="InterPro" id="IPR042193">
    <property type="entry name" value="FHIPEP_3"/>
</dbReference>
<evidence type="ECO:0000256" key="7">
    <source>
        <dbReference type="SAM" id="Phobius"/>
    </source>
</evidence>
<evidence type="ECO:0000256" key="5">
    <source>
        <dbReference type="ARBA" id="ARBA00022989"/>
    </source>
</evidence>
<dbReference type="PRINTS" id="PR00949">
    <property type="entry name" value="TYPE3IMAPROT"/>
</dbReference>
<comment type="subcellular location">
    <subcellularLocation>
        <location evidence="1">Cell membrane</location>
        <topology evidence="1">Multi-pass membrane protein</topology>
    </subcellularLocation>
</comment>
<evidence type="ECO:0000313" key="9">
    <source>
        <dbReference type="Proteomes" id="UP001162891"/>
    </source>
</evidence>
<sequence>MKIDVNADALHPLLARLRGAGDAVFALAVLGVVLLLVTPLPPALLDALLALNLATAATILVVTLFAREALRFASFPTLLLLTTLFRLALNVSSTRLVLSRGDAGRVIEAFGRVVVQGDYVVGAVVFAILTLVQLLVVAKGAERVAEVAARFTLDAMPGKQMAIDADLRAGAIEQGEARRRRRALERESQLYGAMDGALKFVKGDAIAGIAIVLVNVTGGLVAGVLRGMDAGQAARRYALLAIGDGLVSQIPALLVAVSAGVAVTRVAAEEEGASLPAEIGRQLLAHPAALGAVAALLGGLALAPGLPAAPFLLLAAAAGGTAHRLSRQRAPRAAAAGVDAPAATPAASDDPLAPAAPLVIELADDLFASARQGGFVTEGLAGLRDALWRDLGIRLPGVAVRPMASAPGTWRVLVDEVPAGGGRAPAAEAVVLASADELALVGIASVPEADPVTGRKLCLIAAADAARAAALAPVRGPLDRVLAGTAGALARSAAELVGVQEVQVLLDGLEPAAPALVREVTRQLPAPLLAEVLRRLVQEGVSIRPLRTILEALLEAGGAARGASALAEAARRALRRHLARVHAGDGPLAVLLLDPSAEQTLREALSGEALALDPDVGTALLDAVGAELDGCSDAPVLLVSPDVRRPLRGLVAARWPHVAVLTYEELPPELAVRPLGRIAIAKGCGEGEVPRGVERDAREVARLAARS</sequence>
<dbReference type="Proteomes" id="UP001162891">
    <property type="component" value="Chromosome"/>
</dbReference>
<feature type="transmembrane region" description="Helical" evidence="7">
    <location>
        <begin position="78"/>
        <end position="98"/>
    </location>
</feature>
<dbReference type="InterPro" id="IPR025505">
    <property type="entry name" value="FHIPEP_CS"/>
</dbReference>
<keyword evidence="5 7" id="KW-1133">Transmembrane helix</keyword>
<dbReference type="Gene3D" id="1.10.8.540">
    <property type="entry name" value="FHIPEP family, domain 3"/>
    <property type="match status" value="1"/>
</dbReference>
<gene>
    <name evidence="8" type="primary">bcrD</name>
    <name evidence="8" type="ORF">AMOR_33530</name>
</gene>
<reference evidence="9" key="1">
    <citation type="journal article" date="2022" name="Int. J. Syst. Evol. Microbiol.">
        <title>Anaeromyxobacter oryzae sp. nov., Anaeromyxobacter diazotrophicus sp. nov. and Anaeromyxobacter paludicola sp. nov., isolated from paddy soils.</title>
        <authorList>
            <person name="Itoh H."/>
            <person name="Xu Z."/>
            <person name="Mise K."/>
            <person name="Masuda Y."/>
            <person name="Ushijima N."/>
            <person name="Hayakawa C."/>
            <person name="Shiratori Y."/>
            <person name="Senoo K."/>
        </authorList>
    </citation>
    <scope>NUCLEOTIDE SEQUENCE [LARGE SCALE GENOMIC DNA]</scope>
    <source>
        <strain evidence="9">Red232</strain>
    </source>
</reference>
<feature type="transmembrane region" description="Helical" evidence="7">
    <location>
        <begin position="205"/>
        <end position="225"/>
    </location>
</feature>
<dbReference type="PIRSF" id="PIRSF005419">
    <property type="entry name" value="FlhA"/>
    <property type="match status" value="1"/>
</dbReference>
<organism evidence="8 9">
    <name type="scientific">Anaeromyxobacter oryzae</name>
    <dbReference type="NCBI Taxonomy" id="2918170"/>
    <lineage>
        <taxon>Bacteria</taxon>
        <taxon>Pseudomonadati</taxon>
        <taxon>Myxococcota</taxon>
        <taxon>Myxococcia</taxon>
        <taxon>Myxococcales</taxon>
        <taxon>Cystobacterineae</taxon>
        <taxon>Anaeromyxobacteraceae</taxon>
        <taxon>Anaeromyxobacter</taxon>
    </lineage>
</organism>
<evidence type="ECO:0000256" key="3">
    <source>
        <dbReference type="ARBA" id="ARBA00022475"/>
    </source>
</evidence>
<dbReference type="PANTHER" id="PTHR30161:SF1">
    <property type="entry name" value="FLAGELLAR BIOSYNTHESIS PROTEIN FLHA-RELATED"/>
    <property type="match status" value="1"/>
</dbReference>
<dbReference type="InterPro" id="IPR001712">
    <property type="entry name" value="T3SS_FHIPEP"/>
</dbReference>
<evidence type="ECO:0000256" key="4">
    <source>
        <dbReference type="ARBA" id="ARBA00022692"/>
    </source>
</evidence>
<evidence type="ECO:0000256" key="6">
    <source>
        <dbReference type="ARBA" id="ARBA00023136"/>
    </source>
</evidence>
<keyword evidence="6 7" id="KW-0472">Membrane</keyword>
<comment type="similarity">
    <text evidence="2">Belongs to the FHIPEP (flagella/HR/invasion proteins export pore) family.</text>
</comment>
<dbReference type="RefSeq" id="WP_248352716.1">
    <property type="nucleotide sequence ID" value="NZ_AP025591.1"/>
</dbReference>
<feature type="transmembrane region" description="Helical" evidence="7">
    <location>
        <begin position="44"/>
        <end position="66"/>
    </location>
</feature>
<dbReference type="Gene3D" id="3.40.30.60">
    <property type="entry name" value="FHIPEP family, domain 1"/>
    <property type="match status" value="1"/>
</dbReference>
<dbReference type="Gene3D" id="3.40.50.12790">
    <property type="entry name" value="FHIPEP family, domain 4"/>
    <property type="match status" value="1"/>
</dbReference>
<feature type="transmembrane region" description="Helical" evidence="7">
    <location>
        <begin position="20"/>
        <end position="37"/>
    </location>
</feature>
<protein>
    <submittedName>
        <fullName evidence="8">EscV/YscV/HrcV family type III secretion system export apparatus protein</fullName>
    </submittedName>
</protein>
<feature type="transmembrane region" description="Helical" evidence="7">
    <location>
        <begin position="288"/>
        <end position="319"/>
    </location>
</feature>
<keyword evidence="9" id="KW-1185">Reference proteome</keyword>
<evidence type="ECO:0000313" key="8">
    <source>
        <dbReference type="EMBL" id="BDG04357.1"/>
    </source>
</evidence>
<name>A0ABM7WY15_9BACT</name>
<accession>A0ABM7WY15</accession>
<keyword evidence="3" id="KW-1003">Cell membrane</keyword>
<proteinExistence type="inferred from homology"/>
<feature type="transmembrane region" description="Helical" evidence="7">
    <location>
        <begin position="119"/>
        <end position="138"/>
    </location>
</feature>
<dbReference type="EMBL" id="AP025591">
    <property type="protein sequence ID" value="BDG04357.1"/>
    <property type="molecule type" value="Genomic_DNA"/>
</dbReference>
<feature type="transmembrane region" description="Helical" evidence="7">
    <location>
        <begin position="237"/>
        <end position="268"/>
    </location>
</feature>
<dbReference type="InterPro" id="IPR042194">
    <property type="entry name" value="FHIPEP_1"/>
</dbReference>
<keyword evidence="4 7" id="KW-0812">Transmembrane</keyword>
<dbReference type="PANTHER" id="PTHR30161">
    <property type="entry name" value="FLAGELLAR EXPORT PROTEIN, MEMBRANE FLHA SUBUNIT-RELATED"/>
    <property type="match status" value="1"/>
</dbReference>
<dbReference type="PROSITE" id="PS00994">
    <property type="entry name" value="FHIPEP"/>
    <property type="match status" value="1"/>
</dbReference>
<dbReference type="InterPro" id="IPR042196">
    <property type="entry name" value="FHIPEP_4"/>
</dbReference>
<evidence type="ECO:0000256" key="2">
    <source>
        <dbReference type="ARBA" id="ARBA00008835"/>
    </source>
</evidence>
<dbReference type="Pfam" id="PF00771">
    <property type="entry name" value="FHIPEP"/>
    <property type="match status" value="1"/>
</dbReference>
<evidence type="ECO:0000256" key="1">
    <source>
        <dbReference type="ARBA" id="ARBA00004651"/>
    </source>
</evidence>